<reference evidence="10" key="1">
    <citation type="submission" date="2022-12" db="EMBL/GenBank/DDBJ databases">
        <authorList>
            <person name="Alioto T."/>
            <person name="Alioto T."/>
            <person name="Gomez Garrido J."/>
        </authorList>
    </citation>
    <scope>NUCLEOTIDE SEQUENCE</scope>
</reference>
<feature type="transmembrane region" description="Helical" evidence="7">
    <location>
        <begin position="704"/>
        <end position="725"/>
    </location>
</feature>
<feature type="compositionally biased region" description="Basic and acidic residues" evidence="6">
    <location>
        <begin position="753"/>
        <end position="766"/>
    </location>
</feature>
<keyword evidence="2" id="KW-0677">Repeat</keyword>
<proteinExistence type="predicted"/>
<feature type="compositionally biased region" description="Polar residues" evidence="6">
    <location>
        <begin position="631"/>
        <end position="640"/>
    </location>
</feature>
<dbReference type="SMART" id="SM00112">
    <property type="entry name" value="CA"/>
    <property type="match status" value="3"/>
</dbReference>
<dbReference type="InterPro" id="IPR015919">
    <property type="entry name" value="Cadherin-like_sf"/>
</dbReference>
<accession>A0AA35JR17</accession>
<feature type="compositionally biased region" description="Polar residues" evidence="6">
    <location>
        <begin position="507"/>
        <end position="547"/>
    </location>
</feature>
<feature type="chain" id="PRO_5041427783" evidence="8">
    <location>
        <begin position="24"/>
        <end position="921"/>
    </location>
</feature>
<dbReference type="GO" id="GO:0005509">
    <property type="term" value="F:calcium ion binding"/>
    <property type="evidence" value="ECO:0007669"/>
    <property type="project" value="UniProtKB-UniRule"/>
</dbReference>
<feature type="compositionally biased region" description="Low complexity" evidence="6">
    <location>
        <begin position="569"/>
        <end position="591"/>
    </location>
</feature>
<dbReference type="GO" id="GO:0016339">
    <property type="term" value="P:calcium-dependent cell-cell adhesion via plasma membrane cell adhesion molecules"/>
    <property type="evidence" value="ECO:0007669"/>
    <property type="project" value="TreeGrafter"/>
</dbReference>
<keyword evidence="3 5" id="KW-0106">Calcium</keyword>
<sequence length="921" mass="98990">MAFFRQSCTWVFLLLLSAIHVQAQNTDCGVQDSVVNIQENNPPGALITNINTADGVTVRINPLVLNGDQFEIQNSQLLLKNSVDYEVSTALVVELQCFRADIVVNSITVVVNIIDVNDNPPVFPETNITVNVREDIAVNTTVVPQANVTAKDADKDTIYYNLTADPPVGLEYFNIEGVNNPQIYLLKTLDYEKINYMQFILYAMDGKAGEAPHTATATITIHILQADLRPPWFQPCTPFGGNIMCINTGYTGKVNISENMNESLVLEPGPLYAIDGDRDLNEKVEYAIADGNDDTFSIDKDSGEITMNKTVNTLKTFMLYVVAFQTNNPYRYSQTTVEIKVVRRNDHKPYFEKTLYAGTVSVGLPVPSLVMEAGRPSVPLRIFAADDDFTDKFNPDIKYQIQNSTNFTVTVDGFLLTAVVLDVASTVTLLAIANDTATLQEDSTLITVDVKPLETPTILPTAITTTGAGTTISDISDLPPGTITTLPITPSASTTRNTAITEKPATGPTSDSVIPPFVTTTKSPIITGSTLEPQTASSPITGISQATDRTDESTAETTFQSGVTEPSISTATGGTVQTVTSASSQTGTTTTHPIIDISPTTDKRSTANTPSQAGTTTKHPITGESPATDDIGQSTTKAPQTETTKVTDTTVSSTVPTPLYNGTTTYTTGDATRTTTLSITTSSSGNQTTSIPPEQSCQSRTEDMAAVGTTLGCLLLITLVLLGLVSYKYYKLKQRYGEDSESVEGLINSSIESDEKPNSGGKEDKLPASVMSEDDKPVAEKRSGTLSPLEETAGNSQESAASETNKEGEEGNGDTDSEKEVRSILTKDRRMSDDGYKAVWFKEDIDPEAKDDVLMIENDSDTEQKGNESDSDNADDQAGDDEVDDGGRGGSDRSFTLGRAQLPEIDSTDDLQDTEGDGVFL</sequence>
<dbReference type="AlphaFoldDB" id="A0AA35JR17"/>
<feature type="domain" description="Cadherin" evidence="9">
    <location>
        <begin position="248"/>
        <end position="351"/>
    </location>
</feature>
<dbReference type="SUPFAM" id="SSF49313">
    <property type="entry name" value="Cadherin-like"/>
    <property type="match status" value="3"/>
</dbReference>
<feature type="signal peptide" evidence="8">
    <location>
        <begin position="1"/>
        <end position="23"/>
    </location>
</feature>
<dbReference type="PROSITE" id="PS00232">
    <property type="entry name" value="CADHERIN_1"/>
    <property type="match status" value="1"/>
</dbReference>
<gene>
    <name evidence="10" type="ORF">PODLI_1B033288</name>
</gene>
<feature type="compositionally biased region" description="Low complexity" evidence="6">
    <location>
        <begin position="641"/>
        <end position="656"/>
    </location>
</feature>
<evidence type="ECO:0000256" key="3">
    <source>
        <dbReference type="ARBA" id="ARBA00022837"/>
    </source>
</evidence>
<evidence type="ECO:0000256" key="2">
    <source>
        <dbReference type="ARBA" id="ARBA00022737"/>
    </source>
</evidence>
<feature type="compositionally biased region" description="Acidic residues" evidence="6">
    <location>
        <begin position="906"/>
        <end position="921"/>
    </location>
</feature>
<dbReference type="GO" id="GO:0034332">
    <property type="term" value="P:adherens junction organization"/>
    <property type="evidence" value="ECO:0007669"/>
    <property type="project" value="TreeGrafter"/>
</dbReference>
<evidence type="ECO:0000313" key="10">
    <source>
        <dbReference type="EMBL" id="CAI5763183.1"/>
    </source>
</evidence>
<dbReference type="GO" id="GO:0016342">
    <property type="term" value="C:catenin complex"/>
    <property type="evidence" value="ECO:0007669"/>
    <property type="project" value="TreeGrafter"/>
</dbReference>
<feature type="compositionally biased region" description="Acidic residues" evidence="6">
    <location>
        <begin position="869"/>
        <end position="884"/>
    </location>
</feature>
<evidence type="ECO:0000256" key="7">
    <source>
        <dbReference type="SAM" id="Phobius"/>
    </source>
</evidence>
<dbReference type="PANTHER" id="PTHR24027:SF414">
    <property type="entry name" value="CADHERIN-RELATED FAMILY MEMBER 5 ISOFORM X1"/>
    <property type="match status" value="1"/>
</dbReference>
<dbReference type="GO" id="GO:0007156">
    <property type="term" value="P:homophilic cell adhesion via plasma membrane adhesion molecules"/>
    <property type="evidence" value="ECO:0007669"/>
    <property type="project" value="InterPro"/>
</dbReference>
<keyword evidence="7" id="KW-0812">Transmembrane</keyword>
<dbReference type="PROSITE" id="PS50268">
    <property type="entry name" value="CADHERIN_2"/>
    <property type="match status" value="4"/>
</dbReference>
<feature type="domain" description="Cadherin" evidence="9">
    <location>
        <begin position="35"/>
        <end position="123"/>
    </location>
</feature>
<dbReference type="Pfam" id="PF00028">
    <property type="entry name" value="Cadherin"/>
    <property type="match status" value="2"/>
</dbReference>
<dbReference type="GO" id="GO:0007043">
    <property type="term" value="P:cell-cell junction assembly"/>
    <property type="evidence" value="ECO:0007669"/>
    <property type="project" value="TreeGrafter"/>
</dbReference>
<protein>
    <submittedName>
        <fullName evidence="10">Cadherin-related family member 5 isoform X2</fullName>
    </submittedName>
</protein>
<name>A0AA35JR17_9SAUR</name>
<comment type="subcellular location">
    <subcellularLocation>
        <location evidence="1">Membrane</location>
    </subcellularLocation>
</comment>
<dbReference type="InterPro" id="IPR020894">
    <property type="entry name" value="Cadherin_CS"/>
</dbReference>
<feature type="compositionally biased region" description="Polar residues" evidence="6">
    <location>
        <begin position="606"/>
        <end position="619"/>
    </location>
</feature>
<dbReference type="InterPro" id="IPR039808">
    <property type="entry name" value="Cadherin"/>
</dbReference>
<feature type="region of interest" description="Disordered" evidence="6">
    <location>
        <begin position="501"/>
        <end position="656"/>
    </location>
</feature>
<evidence type="ECO:0000313" key="11">
    <source>
        <dbReference type="Proteomes" id="UP001178461"/>
    </source>
</evidence>
<feature type="domain" description="Cadherin" evidence="9">
    <location>
        <begin position="352"/>
        <end position="482"/>
    </location>
</feature>
<dbReference type="CDD" id="cd11304">
    <property type="entry name" value="Cadherin_repeat"/>
    <property type="match status" value="3"/>
</dbReference>
<keyword evidence="11" id="KW-1185">Reference proteome</keyword>
<dbReference type="GO" id="GO:0045296">
    <property type="term" value="F:cadherin binding"/>
    <property type="evidence" value="ECO:0007669"/>
    <property type="project" value="TreeGrafter"/>
</dbReference>
<keyword evidence="4 7" id="KW-0472">Membrane</keyword>
<keyword evidence="7" id="KW-1133">Transmembrane helix</keyword>
<dbReference type="Proteomes" id="UP001178461">
    <property type="component" value="Chromosome 1"/>
</dbReference>
<feature type="domain" description="Cadherin" evidence="9">
    <location>
        <begin position="124"/>
        <end position="233"/>
    </location>
</feature>
<dbReference type="GO" id="GO:0016477">
    <property type="term" value="P:cell migration"/>
    <property type="evidence" value="ECO:0007669"/>
    <property type="project" value="TreeGrafter"/>
</dbReference>
<dbReference type="EMBL" id="OX395126">
    <property type="protein sequence ID" value="CAI5763183.1"/>
    <property type="molecule type" value="Genomic_DNA"/>
</dbReference>
<evidence type="ECO:0000256" key="6">
    <source>
        <dbReference type="SAM" id="MobiDB-lite"/>
    </source>
</evidence>
<dbReference type="GO" id="GO:0000902">
    <property type="term" value="P:cell morphogenesis"/>
    <property type="evidence" value="ECO:0007669"/>
    <property type="project" value="TreeGrafter"/>
</dbReference>
<organism evidence="10 11">
    <name type="scientific">Podarcis lilfordi</name>
    <name type="common">Lilford's wall lizard</name>
    <dbReference type="NCBI Taxonomy" id="74358"/>
    <lineage>
        <taxon>Eukaryota</taxon>
        <taxon>Metazoa</taxon>
        <taxon>Chordata</taxon>
        <taxon>Craniata</taxon>
        <taxon>Vertebrata</taxon>
        <taxon>Euteleostomi</taxon>
        <taxon>Lepidosauria</taxon>
        <taxon>Squamata</taxon>
        <taxon>Bifurcata</taxon>
        <taxon>Unidentata</taxon>
        <taxon>Episquamata</taxon>
        <taxon>Laterata</taxon>
        <taxon>Lacertibaenia</taxon>
        <taxon>Lacertidae</taxon>
        <taxon>Podarcis</taxon>
    </lineage>
</organism>
<dbReference type="GO" id="GO:0044331">
    <property type="term" value="P:cell-cell adhesion mediated by cadherin"/>
    <property type="evidence" value="ECO:0007669"/>
    <property type="project" value="TreeGrafter"/>
</dbReference>
<dbReference type="GO" id="GO:0005912">
    <property type="term" value="C:adherens junction"/>
    <property type="evidence" value="ECO:0007669"/>
    <property type="project" value="TreeGrafter"/>
</dbReference>
<feature type="compositionally biased region" description="Basic and acidic residues" evidence="6">
    <location>
        <begin position="773"/>
        <end position="783"/>
    </location>
</feature>
<evidence type="ECO:0000259" key="9">
    <source>
        <dbReference type="PROSITE" id="PS50268"/>
    </source>
</evidence>
<evidence type="ECO:0000256" key="5">
    <source>
        <dbReference type="PROSITE-ProRule" id="PRU00043"/>
    </source>
</evidence>
<evidence type="ECO:0000256" key="8">
    <source>
        <dbReference type="SAM" id="SignalP"/>
    </source>
</evidence>
<keyword evidence="8" id="KW-0732">Signal</keyword>
<evidence type="ECO:0000256" key="1">
    <source>
        <dbReference type="ARBA" id="ARBA00004370"/>
    </source>
</evidence>
<feature type="compositionally biased region" description="Basic and acidic residues" evidence="6">
    <location>
        <begin position="816"/>
        <end position="853"/>
    </location>
</feature>
<dbReference type="PANTHER" id="PTHR24027">
    <property type="entry name" value="CADHERIN-23"/>
    <property type="match status" value="1"/>
</dbReference>
<feature type="compositionally biased region" description="Polar residues" evidence="6">
    <location>
        <begin position="555"/>
        <end position="568"/>
    </location>
</feature>
<dbReference type="GO" id="GO:0008013">
    <property type="term" value="F:beta-catenin binding"/>
    <property type="evidence" value="ECO:0007669"/>
    <property type="project" value="TreeGrafter"/>
</dbReference>
<dbReference type="Gene3D" id="2.60.40.60">
    <property type="entry name" value="Cadherins"/>
    <property type="match status" value="4"/>
</dbReference>
<feature type="compositionally biased region" description="Polar residues" evidence="6">
    <location>
        <begin position="793"/>
        <end position="803"/>
    </location>
</feature>
<dbReference type="PRINTS" id="PR00205">
    <property type="entry name" value="CADHERIN"/>
</dbReference>
<feature type="region of interest" description="Disordered" evidence="6">
    <location>
        <begin position="748"/>
        <end position="921"/>
    </location>
</feature>
<dbReference type="InterPro" id="IPR002126">
    <property type="entry name" value="Cadherin-like_dom"/>
</dbReference>
<evidence type="ECO:0000256" key="4">
    <source>
        <dbReference type="ARBA" id="ARBA00023136"/>
    </source>
</evidence>